<dbReference type="PANTHER" id="PTHR30346">
    <property type="entry name" value="TRANSCRIPTIONAL DUAL REGULATOR HCAR-RELATED"/>
    <property type="match status" value="1"/>
</dbReference>
<dbReference type="EMBL" id="JAYMFF010000011">
    <property type="protein sequence ID" value="MEC4176140.1"/>
    <property type="molecule type" value="Genomic_DNA"/>
</dbReference>
<dbReference type="RefSeq" id="WP_326424520.1">
    <property type="nucleotide sequence ID" value="NZ_JAYMFF010000011.1"/>
</dbReference>
<proteinExistence type="inferred from homology"/>
<dbReference type="Gene3D" id="3.40.190.10">
    <property type="entry name" value="Periplasmic binding protein-like II"/>
    <property type="match status" value="2"/>
</dbReference>
<dbReference type="InterPro" id="IPR036390">
    <property type="entry name" value="WH_DNA-bd_sf"/>
</dbReference>
<dbReference type="SUPFAM" id="SSF53850">
    <property type="entry name" value="Periplasmic binding protein-like II"/>
    <property type="match status" value="1"/>
</dbReference>
<comment type="caution">
    <text evidence="6">The sequence shown here is derived from an EMBL/GenBank/DDBJ whole genome shotgun (WGS) entry which is preliminary data.</text>
</comment>
<evidence type="ECO:0000256" key="4">
    <source>
        <dbReference type="ARBA" id="ARBA00023163"/>
    </source>
</evidence>
<gene>
    <name evidence="6" type="ORF">VIN30_06740</name>
</gene>
<evidence type="ECO:0000259" key="5">
    <source>
        <dbReference type="PROSITE" id="PS50931"/>
    </source>
</evidence>
<dbReference type="Pfam" id="PF03466">
    <property type="entry name" value="LysR_substrate"/>
    <property type="match status" value="1"/>
</dbReference>
<dbReference type="InterPro" id="IPR036388">
    <property type="entry name" value="WH-like_DNA-bd_sf"/>
</dbReference>
<name>A0ABU6IIB5_9ACTN</name>
<protein>
    <submittedName>
        <fullName evidence="6">LysR family transcriptional regulator</fullName>
    </submittedName>
</protein>
<keyword evidence="3" id="KW-0238">DNA-binding</keyword>
<dbReference type="PROSITE" id="PS50931">
    <property type="entry name" value="HTH_LYSR"/>
    <property type="match status" value="1"/>
</dbReference>
<dbReference type="CDD" id="cd05466">
    <property type="entry name" value="PBP2_LTTR_substrate"/>
    <property type="match status" value="1"/>
</dbReference>
<dbReference type="Proteomes" id="UP001349994">
    <property type="component" value="Unassembled WGS sequence"/>
</dbReference>
<keyword evidence="2" id="KW-0805">Transcription regulation</keyword>
<evidence type="ECO:0000313" key="7">
    <source>
        <dbReference type="Proteomes" id="UP001349994"/>
    </source>
</evidence>
<accession>A0ABU6IIB5</accession>
<keyword evidence="4" id="KW-0804">Transcription</keyword>
<evidence type="ECO:0000256" key="1">
    <source>
        <dbReference type="ARBA" id="ARBA00009437"/>
    </source>
</evidence>
<evidence type="ECO:0000313" key="6">
    <source>
        <dbReference type="EMBL" id="MEC4176140.1"/>
    </source>
</evidence>
<feature type="domain" description="HTH lysR-type" evidence="5">
    <location>
        <begin position="1"/>
        <end position="58"/>
    </location>
</feature>
<evidence type="ECO:0000256" key="3">
    <source>
        <dbReference type="ARBA" id="ARBA00023125"/>
    </source>
</evidence>
<keyword evidence="7" id="KW-1185">Reference proteome</keyword>
<dbReference type="InterPro" id="IPR005119">
    <property type="entry name" value="LysR_subst-bd"/>
</dbReference>
<dbReference type="Pfam" id="PF00126">
    <property type="entry name" value="HTH_1"/>
    <property type="match status" value="1"/>
</dbReference>
<sequence>MNDQQLKSFIVAAEEGSLSKAAARSYVSVPSFSQRIQTLERELGFALFARSAQGVTLTPAGESFLQTARTIVSVYEDGLARAVSLARNRVRVGHLSNEPFPSFFPALISYFTRSFPDIEVVFRFASESTWVEGVRDGLSDVCFATPPSADAAFENLRFAHLFNDPVYLCVSPASLVADCTEVGHEALDGVTVYIQSDYRGLPSFEALFALAEEGAAVVEADFSKELIMRVVMEGHGVIPLPGQYYASCCPPLVPVRLNGDTIDQGVIYRADAPRPVLDFVACAERFFREEGAAFLADAWTR</sequence>
<comment type="similarity">
    <text evidence="1">Belongs to the LysR transcriptional regulatory family.</text>
</comment>
<reference evidence="6 7" key="1">
    <citation type="submission" date="2024-01" db="EMBL/GenBank/DDBJ databases">
        <title>novel species in genus Adlercreutzia.</title>
        <authorList>
            <person name="Liu X."/>
        </authorList>
    </citation>
    <scope>NUCLEOTIDE SEQUENCE [LARGE SCALE GENOMIC DNA]</scope>
    <source>
        <strain evidence="6 7">R7</strain>
    </source>
</reference>
<dbReference type="Gene3D" id="1.10.10.10">
    <property type="entry name" value="Winged helix-like DNA-binding domain superfamily/Winged helix DNA-binding domain"/>
    <property type="match status" value="1"/>
</dbReference>
<dbReference type="SUPFAM" id="SSF46785">
    <property type="entry name" value="Winged helix' DNA-binding domain"/>
    <property type="match status" value="1"/>
</dbReference>
<organism evidence="6 7">
    <name type="scientific">Adlercreutzia wanghongyangiae</name>
    <dbReference type="NCBI Taxonomy" id="3111451"/>
    <lineage>
        <taxon>Bacteria</taxon>
        <taxon>Bacillati</taxon>
        <taxon>Actinomycetota</taxon>
        <taxon>Coriobacteriia</taxon>
        <taxon>Eggerthellales</taxon>
        <taxon>Eggerthellaceae</taxon>
        <taxon>Adlercreutzia</taxon>
    </lineage>
</organism>
<dbReference type="InterPro" id="IPR000847">
    <property type="entry name" value="LysR_HTH_N"/>
</dbReference>
<evidence type="ECO:0000256" key="2">
    <source>
        <dbReference type="ARBA" id="ARBA00023015"/>
    </source>
</evidence>
<dbReference type="PANTHER" id="PTHR30346:SF0">
    <property type="entry name" value="HCA OPERON TRANSCRIPTIONAL ACTIVATOR HCAR"/>
    <property type="match status" value="1"/>
</dbReference>